<evidence type="ECO:0000313" key="3">
    <source>
        <dbReference type="EMBL" id="CZT02169.1"/>
    </source>
</evidence>
<feature type="compositionally biased region" description="Polar residues" evidence="1">
    <location>
        <begin position="686"/>
        <end position="700"/>
    </location>
</feature>
<sequence>MKWTRKSDIHKPSRRFTIAIRLLEWFRNFYEPQRTNAGRLLDAIYQNNDPPNLINNLLHAMQPGEDCWLKVFTTLLRLDKGIYIEKFWSNGILDRRLPITKGDLSTSLKCMLGGTLNDEDQNFADAFCSLQYELLTADSLSENGRVLNSMTVLPITTYVPIKPDGQPGLEKIFQIEIPYGCIPPKILKKVTAKPYKMADDDDEKYLKFAIKTLRDFKEYQQETFAYIALKGREGIVQCLGFWELTKPSGESEYHLLLEYGHYDLHEYFEKFPHPSLPQDIIQFWKDLSNVAIALDRIHNMELPSENGTNSWLGWHLDIKPENILFCEGGWKIADPGFAQFSRHEKADKDEDKMPVVTLRGGTTRYGPPEQCLDHGKLVTQRFDMWSLGCVFSEAATWLLLGCRGVEQFRLVRKCLENGNMSSISFTEPRGDDCFHNREDVSKAVVEWHRYLKNSLRSGDSVTGLILDFIEGKMLVYSIRDRTTSRDLVNWLKNTIATAEKDENLSKYRPPKFFRKAFEAEQRKTAEDWANPPSQALRRTNRYKSMRYENAPSNGQDSLAYDAANIHTPLLTSPFPDLQLSKDPGMPRGSTMSSQMTRESLAVTTTHGINSNDLHGQDRAAYRHNDETERFDFWDALLLLESKGWIRRGTLQRVSEYETQQLLSQTVSDSTSSLQSRGKTPLRPVSAPNSTPRSSRTQSMGSALRDLFSSRSKTQKYATTSPSHGEQSVTPKTSRHPLSVQAHRRITSDMTSHSKVDMNYRTSDFDQFLDKRDIVFLLNNGSTMGDHWPRARDLVAVLVALLHGQDDNGLELYFTSSKKPFGPFVEPREFVDTIDLPINKPRVSQQADDCDEQGFIGVKNGSADNIKEVLFHILDLVGKASYARKLTLIIFTDGIWKGVEEKETVADGISHHITMWADRNKDLKELMKVRGLSLQFVQFGNDPDATAMLEDMDNHLVNPRGVKQPDIIDVEPATGNVKKMILGSLSDQWDDHGHTTATSGGPPSVMGQNDFRTSTLPGSMASPNQYQEPPRFPAIFEDPSEYSTSSGRPHLYSGGDTVLGAGTQFGPTSGPTFMSRETLMGPRRFQGAETPSRYDARKKRATEDSSNTVVRCAYEERKNILIPQHNPPRPLPAPKD</sequence>
<dbReference type="InterPro" id="IPR000719">
    <property type="entry name" value="Prot_kinase_dom"/>
</dbReference>
<dbReference type="PANTHER" id="PTHR24359:SF1">
    <property type="entry name" value="INHIBITOR OF NUCLEAR FACTOR KAPPA-B KINASE EPSILON SUBUNIT HOMOLOG 1-RELATED"/>
    <property type="match status" value="1"/>
</dbReference>
<dbReference type="Proteomes" id="UP000178129">
    <property type="component" value="Unassembled WGS sequence"/>
</dbReference>
<organism evidence="3 4">
    <name type="scientific">Rhynchosporium graminicola</name>
    <dbReference type="NCBI Taxonomy" id="2792576"/>
    <lineage>
        <taxon>Eukaryota</taxon>
        <taxon>Fungi</taxon>
        <taxon>Dikarya</taxon>
        <taxon>Ascomycota</taxon>
        <taxon>Pezizomycotina</taxon>
        <taxon>Leotiomycetes</taxon>
        <taxon>Helotiales</taxon>
        <taxon>Ploettnerulaceae</taxon>
        <taxon>Rhynchosporium</taxon>
    </lineage>
</organism>
<dbReference type="SUPFAM" id="SSF56112">
    <property type="entry name" value="Protein kinase-like (PK-like)"/>
    <property type="match status" value="1"/>
</dbReference>
<feature type="domain" description="Protein kinase" evidence="2">
    <location>
        <begin position="132"/>
        <end position="495"/>
    </location>
</feature>
<dbReference type="AlphaFoldDB" id="A0A1E1KVI7"/>
<dbReference type="InterPro" id="IPR011009">
    <property type="entry name" value="Kinase-like_dom_sf"/>
</dbReference>
<dbReference type="SMART" id="SM00220">
    <property type="entry name" value="S_TKc"/>
    <property type="match status" value="1"/>
</dbReference>
<gene>
    <name evidence="3" type="ORF">RCO7_11094</name>
</gene>
<feature type="compositionally biased region" description="Polar residues" evidence="1">
    <location>
        <begin position="708"/>
        <end position="731"/>
    </location>
</feature>
<feature type="compositionally biased region" description="Polar residues" evidence="1">
    <location>
        <begin position="662"/>
        <end position="677"/>
    </location>
</feature>
<name>A0A1E1KVI7_9HELO</name>
<dbReference type="PROSITE" id="PS50011">
    <property type="entry name" value="PROTEIN_KINASE_DOM"/>
    <property type="match status" value="1"/>
</dbReference>
<comment type="caution">
    <text evidence="3">The sequence shown here is derived from an EMBL/GenBank/DDBJ whole genome shotgun (WGS) entry which is preliminary data.</text>
</comment>
<dbReference type="PANTHER" id="PTHR24359">
    <property type="entry name" value="SERINE/THREONINE-PROTEIN KINASE SBK1"/>
    <property type="match status" value="1"/>
</dbReference>
<dbReference type="InParanoid" id="A0A1E1KVI7"/>
<dbReference type="GO" id="GO:0004674">
    <property type="term" value="F:protein serine/threonine kinase activity"/>
    <property type="evidence" value="ECO:0007669"/>
    <property type="project" value="TreeGrafter"/>
</dbReference>
<feature type="region of interest" description="Disordered" evidence="1">
    <location>
        <begin position="662"/>
        <end position="738"/>
    </location>
</feature>
<dbReference type="GO" id="GO:0005524">
    <property type="term" value="F:ATP binding"/>
    <property type="evidence" value="ECO:0007669"/>
    <property type="project" value="InterPro"/>
</dbReference>
<feature type="compositionally biased region" description="Polar residues" evidence="1">
    <location>
        <begin position="994"/>
        <end position="1026"/>
    </location>
</feature>
<dbReference type="EMBL" id="FJUW01000024">
    <property type="protein sequence ID" value="CZT02169.1"/>
    <property type="molecule type" value="Genomic_DNA"/>
</dbReference>
<evidence type="ECO:0000313" key="4">
    <source>
        <dbReference type="Proteomes" id="UP000178129"/>
    </source>
</evidence>
<accession>A0A1E1KVI7</accession>
<protein>
    <recommendedName>
        <fullName evidence="2">Protein kinase domain-containing protein</fullName>
    </recommendedName>
</protein>
<proteinExistence type="predicted"/>
<evidence type="ECO:0000259" key="2">
    <source>
        <dbReference type="PROSITE" id="PS50011"/>
    </source>
</evidence>
<dbReference type="Pfam" id="PF00069">
    <property type="entry name" value="Pkinase"/>
    <property type="match status" value="1"/>
</dbReference>
<dbReference type="Gene3D" id="1.10.510.10">
    <property type="entry name" value="Transferase(Phosphotransferase) domain 1"/>
    <property type="match status" value="1"/>
</dbReference>
<evidence type="ECO:0000256" key="1">
    <source>
        <dbReference type="SAM" id="MobiDB-lite"/>
    </source>
</evidence>
<keyword evidence="4" id="KW-1185">Reference proteome</keyword>
<reference evidence="4" key="1">
    <citation type="submission" date="2016-03" db="EMBL/GenBank/DDBJ databases">
        <authorList>
            <person name="Ploux O."/>
        </authorList>
    </citation>
    <scope>NUCLEOTIDE SEQUENCE [LARGE SCALE GENOMIC DNA]</scope>
    <source>
        <strain evidence="4">UK7</strain>
    </source>
</reference>
<feature type="region of interest" description="Disordered" evidence="1">
    <location>
        <begin position="986"/>
        <end position="1107"/>
    </location>
</feature>
<dbReference type="STRING" id="914237.A0A1E1KVI7"/>